<reference evidence="2 3" key="1">
    <citation type="submission" date="2019-01" db="EMBL/GenBank/DDBJ databases">
        <authorList>
            <consortium name="Pathogen Informatics"/>
        </authorList>
    </citation>
    <scope>NUCLEOTIDE SEQUENCE [LARGE SCALE GENOMIC DNA]</scope>
    <source>
        <strain evidence="2 3">NCTC10146</strain>
    </source>
</reference>
<name>A0A449AQI8_9BACT</name>
<dbReference type="RefSeq" id="WP_004795089.1">
    <property type="nucleotide sequence ID" value="NZ_LR215010.1"/>
</dbReference>
<keyword evidence="1" id="KW-0446">Lipid-binding</keyword>
<dbReference type="PANTHER" id="PTHR33434">
    <property type="entry name" value="DEGV DOMAIN-CONTAINING PROTEIN DR_1986-RELATED"/>
    <property type="match status" value="1"/>
</dbReference>
<dbReference type="InterPro" id="IPR050270">
    <property type="entry name" value="DegV_domain_contain"/>
</dbReference>
<evidence type="ECO:0000313" key="2">
    <source>
        <dbReference type="EMBL" id="VEU68835.1"/>
    </source>
</evidence>
<dbReference type="InterPro" id="IPR043168">
    <property type="entry name" value="DegV_C"/>
</dbReference>
<dbReference type="GO" id="GO:0008289">
    <property type="term" value="F:lipid binding"/>
    <property type="evidence" value="ECO:0007669"/>
    <property type="project" value="UniProtKB-KW"/>
</dbReference>
<dbReference type="NCBIfam" id="TIGR00762">
    <property type="entry name" value="DegV"/>
    <property type="match status" value="1"/>
</dbReference>
<accession>A0A449AQI8</accession>
<evidence type="ECO:0000313" key="3">
    <source>
        <dbReference type="Proteomes" id="UP000290495"/>
    </source>
</evidence>
<dbReference type="InterPro" id="IPR003797">
    <property type="entry name" value="DegV"/>
</dbReference>
<dbReference type="PROSITE" id="PS51482">
    <property type="entry name" value="DEGV"/>
    <property type="match status" value="1"/>
</dbReference>
<dbReference type="PANTHER" id="PTHR33434:SF2">
    <property type="entry name" value="FATTY ACID-BINDING PROTEIN TM_1468"/>
    <property type="match status" value="1"/>
</dbReference>
<proteinExistence type="predicted"/>
<sequence>MKKLGIIVDSFSCLTKLEAENLGYKFLPLQVEIDGTVYLDGIDDRKEILEKIAKANKILSSLPKLETIEKVVTEASKEYDEVIFLGISSKLSSTANSVRTIGADLGNVFVMENHLIGDQITRTAEYFKELYEQKNYSIDQLFEELNWINESSITTIVPENIDYMIKGGRLSSFKKFLLTKIPMLPVLSYEEDGTVKSISLKRTVSKAVEWAVENIVEFCEERKNDLKDSKFVITFIHGIKDEMTNIVKNNKYFKPTSTFLTPSVVAVHTGPEALALSVMPELKIK</sequence>
<gene>
    <name evidence="2" type="ORF">NCTC10146_00293</name>
</gene>
<dbReference type="AlphaFoldDB" id="A0A449AQI8"/>
<evidence type="ECO:0000256" key="1">
    <source>
        <dbReference type="ARBA" id="ARBA00023121"/>
    </source>
</evidence>
<protein>
    <submittedName>
        <fullName evidence="2">Fatty acid-binding protein DegV-like protein</fullName>
    </submittedName>
</protein>
<organism evidence="2 3">
    <name type="scientific">Mycoplasmopsis canis</name>
    <dbReference type="NCBI Taxonomy" id="29555"/>
    <lineage>
        <taxon>Bacteria</taxon>
        <taxon>Bacillati</taxon>
        <taxon>Mycoplasmatota</taxon>
        <taxon>Mycoplasmoidales</taxon>
        <taxon>Metamycoplasmataceae</taxon>
        <taxon>Mycoplasmopsis</taxon>
    </lineage>
</organism>
<dbReference type="Proteomes" id="UP000290495">
    <property type="component" value="Chromosome"/>
</dbReference>
<dbReference type="Gene3D" id="3.30.1180.10">
    <property type="match status" value="1"/>
</dbReference>
<dbReference type="SUPFAM" id="SSF82549">
    <property type="entry name" value="DAK1/DegV-like"/>
    <property type="match status" value="1"/>
</dbReference>
<dbReference type="EMBL" id="LR215010">
    <property type="protein sequence ID" value="VEU68835.1"/>
    <property type="molecule type" value="Genomic_DNA"/>
</dbReference>
<dbReference type="Pfam" id="PF02645">
    <property type="entry name" value="DegV"/>
    <property type="match status" value="1"/>
</dbReference>
<dbReference type="Gene3D" id="3.40.50.10170">
    <property type="match status" value="1"/>
</dbReference>